<evidence type="ECO:0000256" key="1">
    <source>
        <dbReference type="SAM" id="Phobius"/>
    </source>
</evidence>
<keyword evidence="1" id="KW-0472">Membrane</keyword>
<evidence type="ECO:0008006" key="3">
    <source>
        <dbReference type="Google" id="ProtNLM"/>
    </source>
</evidence>
<protein>
    <recommendedName>
        <fullName evidence="3">Vint domain-containing protein</fullName>
    </recommendedName>
</protein>
<keyword evidence="1" id="KW-0812">Transmembrane</keyword>
<feature type="transmembrane region" description="Helical" evidence="1">
    <location>
        <begin position="227"/>
        <end position="253"/>
    </location>
</feature>
<organism evidence="2">
    <name type="scientific">viral metagenome</name>
    <dbReference type="NCBI Taxonomy" id="1070528"/>
    <lineage>
        <taxon>unclassified sequences</taxon>
        <taxon>metagenomes</taxon>
        <taxon>organismal metagenomes</taxon>
    </lineage>
</organism>
<dbReference type="EMBL" id="MN739557">
    <property type="protein sequence ID" value="QHT13045.1"/>
    <property type="molecule type" value="Genomic_DNA"/>
</dbReference>
<sequence>MDNISFSNSAKKIDEMYSNLSYFDQYGGSVFMFVILLIILFLVLSYATVMRKVQPIKDDWTNQRCKPQVIPFAGLINKPKDESIVDFTGKNFNYCMQNILIGITGKAVQPITYLTYMVQNLFNAIAKCIQFIRIIISKIRDSITSIAKEVLGRVANIMVPIQQIVISFKDMINKVNGILTAGLYTSLGAYYTLKALLGTIVQFIVTILVMLAALIVSMWIIPFTWPVAISSTVIFISISIPLLIIIVFMTQVLHIKTSFSLPKAPSKPPLSSCFDKNTLLKMHDGSEKCIADIKVGDKLIDNNLVTDRMILDTNGEIMYNIGGVIVSGTHKIKHKWEWISVCEHPERKRIDDYNEPFLYCLNTSSKKIEVNGEIYMDWDELYDDDIDYLLKDMLNFANYTDADLIKLHENFDNGFTSKTKIKLNNGTSKNIQDVKVGDILDKNIKVMGVVEINGKTLKNRKNLILGDKELNLEKRKINLNNEDVLYHLITKEKYFYIENRKEYHYDSNIEMLLERYRKNYYL</sequence>
<dbReference type="AlphaFoldDB" id="A0A6C0DBQ8"/>
<feature type="transmembrane region" description="Helical" evidence="1">
    <location>
        <begin position="26"/>
        <end position="47"/>
    </location>
</feature>
<evidence type="ECO:0000313" key="2">
    <source>
        <dbReference type="EMBL" id="QHT13045.1"/>
    </source>
</evidence>
<dbReference type="InterPro" id="IPR036844">
    <property type="entry name" value="Hint_dom_sf"/>
</dbReference>
<feature type="transmembrane region" description="Helical" evidence="1">
    <location>
        <begin position="195"/>
        <end position="221"/>
    </location>
</feature>
<reference evidence="2" key="1">
    <citation type="journal article" date="2020" name="Nature">
        <title>Giant virus diversity and host interactions through global metagenomics.</title>
        <authorList>
            <person name="Schulz F."/>
            <person name="Roux S."/>
            <person name="Paez-Espino D."/>
            <person name="Jungbluth S."/>
            <person name="Walsh D.A."/>
            <person name="Denef V.J."/>
            <person name="McMahon K.D."/>
            <person name="Konstantinidis K.T."/>
            <person name="Eloe-Fadrosh E.A."/>
            <person name="Kyrpides N.C."/>
            <person name="Woyke T."/>
        </authorList>
    </citation>
    <scope>NUCLEOTIDE SEQUENCE</scope>
    <source>
        <strain evidence="2">GVMAG-M-3300023174-130</strain>
    </source>
</reference>
<dbReference type="SUPFAM" id="SSF51294">
    <property type="entry name" value="Hedgehog/intein (Hint) domain"/>
    <property type="match status" value="1"/>
</dbReference>
<dbReference type="Gene3D" id="2.170.16.10">
    <property type="entry name" value="Hedgehog/Intein (Hint) domain"/>
    <property type="match status" value="1"/>
</dbReference>
<name>A0A6C0DBQ8_9ZZZZ</name>
<accession>A0A6C0DBQ8</accession>
<proteinExistence type="predicted"/>
<keyword evidence="1" id="KW-1133">Transmembrane helix</keyword>